<sequence length="72" mass="8079">MHTQHTTDHVDHTTCEFVEVNQVIHNDLIRFSLQVHIVDNNDLQVTHDAAVCIIPCRLLGLGCTKNSCSTII</sequence>
<protein>
    <submittedName>
        <fullName evidence="1">Uncharacterized protein</fullName>
    </submittedName>
</protein>
<evidence type="ECO:0000313" key="1">
    <source>
        <dbReference type="EMBL" id="JAE35759.1"/>
    </source>
</evidence>
<reference evidence="1" key="1">
    <citation type="submission" date="2014-09" db="EMBL/GenBank/DDBJ databases">
        <authorList>
            <person name="Magalhaes I.L.F."/>
            <person name="Oliveira U."/>
            <person name="Santos F.R."/>
            <person name="Vidigal T.H.D.A."/>
            <person name="Brescovit A.D."/>
            <person name="Santos A.J."/>
        </authorList>
    </citation>
    <scope>NUCLEOTIDE SEQUENCE</scope>
    <source>
        <tissue evidence="1">Shoot tissue taken approximately 20 cm above the soil surface</tissue>
    </source>
</reference>
<organism evidence="1">
    <name type="scientific">Arundo donax</name>
    <name type="common">Giant reed</name>
    <name type="synonym">Donax arundinaceus</name>
    <dbReference type="NCBI Taxonomy" id="35708"/>
    <lineage>
        <taxon>Eukaryota</taxon>
        <taxon>Viridiplantae</taxon>
        <taxon>Streptophyta</taxon>
        <taxon>Embryophyta</taxon>
        <taxon>Tracheophyta</taxon>
        <taxon>Spermatophyta</taxon>
        <taxon>Magnoliopsida</taxon>
        <taxon>Liliopsida</taxon>
        <taxon>Poales</taxon>
        <taxon>Poaceae</taxon>
        <taxon>PACMAD clade</taxon>
        <taxon>Arundinoideae</taxon>
        <taxon>Arundineae</taxon>
        <taxon>Arundo</taxon>
    </lineage>
</organism>
<reference evidence="1" key="2">
    <citation type="journal article" date="2015" name="Data Brief">
        <title>Shoot transcriptome of the giant reed, Arundo donax.</title>
        <authorList>
            <person name="Barrero R.A."/>
            <person name="Guerrero F.D."/>
            <person name="Moolhuijzen P."/>
            <person name="Goolsby J.A."/>
            <person name="Tidwell J."/>
            <person name="Bellgard S.E."/>
            <person name="Bellgard M.I."/>
        </authorList>
    </citation>
    <scope>NUCLEOTIDE SEQUENCE</scope>
    <source>
        <tissue evidence="1">Shoot tissue taken approximately 20 cm above the soil surface</tissue>
    </source>
</reference>
<accession>A0A0A9HIV5</accession>
<proteinExistence type="predicted"/>
<name>A0A0A9HIV5_ARUDO</name>
<dbReference type="EMBL" id="GBRH01162137">
    <property type="protein sequence ID" value="JAE35759.1"/>
    <property type="molecule type" value="Transcribed_RNA"/>
</dbReference>
<dbReference type="AlphaFoldDB" id="A0A0A9HIV5"/>